<dbReference type="EMBL" id="QNRR01000007">
    <property type="protein sequence ID" value="RBP41245.1"/>
    <property type="molecule type" value="Genomic_DNA"/>
</dbReference>
<reference evidence="2 3" key="1">
    <citation type="submission" date="2018-06" db="EMBL/GenBank/DDBJ databases">
        <title>Genomic Encyclopedia of Type Strains, Phase IV (KMG-IV): sequencing the most valuable type-strain genomes for metagenomic binning, comparative biology and taxonomic classification.</title>
        <authorList>
            <person name="Goeker M."/>
        </authorList>
    </citation>
    <scope>NUCLEOTIDE SEQUENCE [LARGE SCALE GENOMIC DNA]</scope>
    <source>
        <strain evidence="2 3">DSM 25532</strain>
    </source>
</reference>
<keyword evidence="3" id="KW-1185">Reference proteome</keyword>
<evidence type="ECO:0000313" key="2">
    <source>
        <dbReference type="EMBL" id="RBP41245.1"/>
    </source>
</evidence>
<accession>A0A366HHD9</accession>
<proteinExistence type="predicted"/>
<evidence type="ECO:0000256" key="1">
    <source>
        <dbReference type="SAM" id="MobiDB-lite"/>
    </source>
</evidence>
<evidence type="ECO:0000313" key="3">
    <source>
        <dbReference type="Proteomes" id="UP000253426"/>
    </source>
</evidence>
<gene>
    <name evidence="2" type="ORF">DES53_10776</name>
</gene>
<dbReference type="AlphaFoldDB" id="A0A366HHD9"/>
<dbReference type="Proteomes" id="UP000253426">
    <property type="component" value="Unassembled WGS sequence"/>
</dbReference>
<name>A0A366HHD9_9BACT</name>
<sequence>MYHIAIQKPLGPVGIIRSRHTPAPPNPVRTLQPVSQPRQLRARPSVNLLQRSEKCALRQAVPHQSYPGLHAPHFLDVAASYTHPNPAPSLFAPPRASFQGLRPQGRHSPHTRDTRRSSLPPPNTEPHAASHSGRETPRLSHSPLARHAPSRPTATLSAPMAPNPDWGVPGRHRRKIKIFVRELSAGGLGGQVPRVVINTKPIPTS</sequence>
<comment type="caution">
    <text evidence="2">The sequence shown here is derived from an EMBL/GenBank/DDBJ whole genome shotgun (WGS) entry which is preliminary data.</text>
</comment>
<feature type="region of interest" description="Disordered" evidence="1">
    <location>
        <begin position="86"/>
        <end position="170"/>
    </location>
</feature>
<protein>
    <submittedName>
        <fullName evidence="2">Uncharacterized protein</fullName>
    </submittedName>
</protein>
<organism evidence="2 3">
    <name type="scientific">Roseimicrobium gellanilyticum</name>
    <dbReference type="NCBI Taxonomy" id="748857"/>
    <lineage>
        <taxon>Bacteria</taxon>
        <taxon>Pseudomonadati</taxon>
        <taxon>Verrucomicrobiota</taxon>
        <taxon>Verrucomicrobiia</taxon>
        <taxon>Verrucomicrobiales</taxon>
        <taxon>Verrucomicrobiaceae</taxon>
        <taxon>Roseimicrobium</taxon>
    </lineage>
</organism>